<protein>
    <recommendedName>
        <fullName evidence="3">ADP-ribosyl cyclase/cyclic ADP-ribose hydrolase</fullName>
        <ecNumber evidence="3">3.2.2.6</ecNumber>
    </recommendedName>
</protein>
<dbReference type="Proteomes" id="UP001168098">
    <property type="component" value="Unassembled WGS sequence"/>
</dbReference>
<dbReference type="InterPro" id="IPR058546">
    <property type="entry name" value="RPS4B/Roq1-like_LRR"/>
</dbReference>
<keyword evidence="10" id="KW-0539">Nucleus</keyword>
<evidence type="ECO:0000256" key="6">
    <source>
        <dbReference type="ARBA" id="ARBA00022737"/>
    </source>
</evidence>
<dbReference type="Pfam" id="PF01582">
    <property type="entry name" value="TIR"/>
    <property type="match status" value="1"/>
</dbReference>
<dbReference type="GO" id="GO:0061809">
    <property type="term" value="F:NAD+ nucleosidase activity, cyclic ADP-ribose generating"/>
    <property type="evidence" value="ECO:0007669"/>
    <property type="project" value="UniProtKB-EC"/>
</dbReference>
<evidence type="ECO:0000256" key="12">
    <source>
        <dbReference type="ARBA" id="ARBA00061488"/>
    </source>
</evidence>
<dbReference type="FunFam" id="3.40.50.10140:FF:000007">
    <property type="entry name" value="Disease resistance protein (TIR-NBS-LRR class)"/>
    <property type="match status" value="1"/>
</dbReference>
<dbReference type="Pfam" id="PF23282">
    <property type="entry name" value="WHD_ROQ1"/>
    <property type="match status" value="1"/>
</dbReference>
<evidence type="ECO:0000313" key="15">
    <source>
        <dbReference type="EMBL" id="KAJ9676148.1"/>
    </source>
</evidence>
<keyword evidence="8" id="KW-0611">Plant defense</keyword>
<dbReference type="InterPro" id="IPR044974">
    <property type="entry name" value="Disease_R_plants"/>
</dbReference>
<dbReference type="SMART" id="SM00255">
    <property type="entry name" value="TIR"/>
    <property type="match status" value="1"/>
</dbReference>
<dbReference type="EC" id="3.2.2.6" evidence="3"/>
<dbReference type="InterPro" id="IPR045344">
    <property type="entry name" value="C-JID"/>
</dbReference>
<gene>
    <name evidence="15" type="ORF">PVL29_024913</name>
</gene>
<dbReference type="PRINTS" id="PR00364">
    <property type="entry name" value="DISEASERSIST"/>
</dbReference>
<comment type="caution">
    <text evidence="15">The sequence shown here is derived from an EMBL/GenBank/DDBJ whole genome shotgun (WGS) entry which is preliminary data.</text>
</comment>
<dbReference type="PANTHER" id="PTHR11017">
    <property type="entry name" value="LEUCINE-RICH REPEAT-CONTAINING PROTEIN"/>
    <property type="match status" value="1"/>
</dbReference>
<reference evidence="15 16" key="1">
    <citation type="journal article" date="2023" name="BMC Biotechnol.">
        <title>Vitis rotundifolia cv Carlos genome sequencing.</title>
        <authorList>
            <person name="Huff M."/>
            <person name="Hulse-Kemp A."/>
            <person name="Scheffler B."/>
            <person name="Youngblood R."/>
            <person name="Simpson S."/>
            <person name="Babiker E."/>
            <person name="Staton M."/>
        </authorList>
    </citation>
    <scope>NUCLEOTIDE SEQUENCE [LARGE SCALE GENOMIC DNA]</scope>
    <source>
        <tissue evidence="15">Leaf</tissue>
    </source>
</reference>
<evidence type="ECO:0000256" key="2">
    <source>
        <dbReference type="ARBA" id="ARBA00004496"/>
    </source>
</evidence>
<evidence type="ECO:0000256" key="7">
    <source>
        <dbReference type="ARBA" id="ARBA00022801"/>
    </source>
</evidence>
<comment type="similarity">
    <text evidence="12">Belongs to the disease resistance TIR-NB-LRR family.</text>
</comment>
<dbReference type="GO" id="GO:0050832">
    <property type="term" value="P:defense response to fungus"/>
    <property type="evidence" value="ECO:0007669"/>
    <property type="project" value="UniProtKB-ARBA"/>
</dbReference>
<dbReference type="Pfam" id="PF00931">
    <property type="entry name" value="NB-ARC"/>
    <property type="match status" value="1"/>
</dbReference>
<dbReference type="PANTHER" id="PTHR11017:SF479">
    <property type="entry name" value="DISEASE RESISTANCE PROTEIN (TIR-NBS-LRR CLASS) FAMILY"/>
    <property type="match status" value="1"/>
</dbReference>
<proteinExistence type="inferred from homology"/>
<name>A0AA39D8U8_VITRO</name>
<feature type="compositionally biased region" description="Basic and acidic residues" evidence="13">
    <location>
        <begin position="1043"/>
        <end position="1062"/>
    </location>
</feature>
<keyword evidence="7" id="KW-0378">Hydrolase</keyword>
<dbReference type="InterPro" id="IPR002182">
    <property type="entry name" value="NB-ARC"/>
</dbReference>
<dbReference type="GO" id="GO:0043531">
    <property type="term" value="F:ADP binding"/>
    <property type="evidence" value="ECO:0007669"/>
    <property type="project" value="InterPro"/>
</dbReference>
<dbReference type="SUPFAM" id="SSF46785">
    <property type="entry name" value="Winged helix' DNA-binding domain"/>
    <property type="match status" value="1"/>
</dbReference>
<comment type="catalytic activity">
    <reaction evidence="11">
        <text>NAD(+) + H2O = ADP-D-ribose + nicotinamide + H(+)</text>
        <dbReference type="Rhea" id="RHEA:16301"/>
        <dbReference type="ChEBI" id="CHEBI:15377"/>
        <dbReference type="ChEBI" id="CHEBI:15378"/>
        <dbReference type="ChEBI" id="CHEBI:17154"/>
        <dbReference type="ChEBI" id="CHEBI:57540"/>
        <dbReference type="ChEBI" id="CHEBI:57967"/>
        <dbReference type="EC" id="3.2.2.6"/>
    </reaction>
    <physiologicalReaction direction="left-to-right" evidence="11">
        <dbReference type="Rhea" id="RHEA:16302"/>
    </physiologicalReaction>
</comment>
<dbReference type="SUPFAM" id="SSF52200">
    <property type="entry name" value="Toll/Interleukin receptor TIR domain"/>
    <property type="match status" value="1"/>
</dbReference>
<dbReference type="GO" id="GO:0005634">
    <property type="term" value="C:nucleus"/>
    <property type="evidence" value="ECO:0007669"/>
    <property type="project" value="UniProtKB-SubCell"/>
</dbReference>
<dbReference type="Gene3D" id="3.40.50.10140">
    <property type="entry name" value="Toll/interleukin-1 receptor homology (TIR) domain"/>
    <property type="match status" value="1"/>
</dbReference>
<evidence type="ECO:0000256" key="4">
    <source>
        <dbReference type="ARBA" id="ARBA00022490"/>
    </source>
</evidence>
<feature type="domain" description="TIR" evidence="14">
    <location>
        <begin position="12"/>
        <end position="178"/>
    </location>
</feature>
<dbReference type="Pfam" id="PF23286">
    <property type="entry name" value="LRR_13"/>
    <property type="match status" value="1"/>
</dbReference>
<dbReference type="InterPro" id="IPR027417">
    <property type="entry name" value="P-loop_NTPase"/>
</dbReference>
<keyword evidence="9" id="KW-0520">NAD</keyword>
<evidence type="ECO:0000256" key="1">
    <source>
        <dbReference type="ARBA" id="ARBA00004123"/>
    </source>
</evidence>
<dbReference type="GO" id="GO:0007165">
    <property type="term" value="P:signal transduction"/>
    <property type="evidence" value="ECO:0007669"/>
    <property type="project" value="InterPro"/>
</dbReference>
<dbReference type="Pfam" id="PF07725">
    <property type="entry name" value="LRR_3"/>
    <property type="match status" value="1"/>
</dbReference>
<dbReference type="EMBL" id="JARBHA010000018">
    <property type="protein sequence ID" value="KAJ9676148.1"/>
    <property type="molecule type" value="Genomic_DNA"/>
</dbReference>
<dbReference type="PROSITE" id="PS50104">
    <property type="entry name" value="TIR"/>
    <property type="match status" value="1"/>
</dbReference>
<evidence type="ECO:0000313" key="16">
    <source>
        <dbReference type="Proteomes" id="UP001168098"/>
    </source>
</evidence>
<dbReference type="InterPro" id="IPR058192">
    <property type="entry name" value="WHD_ROQ1-like"/>
</dbReference>
<evidence type="ECO:0000259" key="14">
    <source>
        <dbReference type="PROSITE" id="PS50104"/>
    </source>
</evidence>
<dbReference type="GO" id="GO:0005737">
    <property type="term" value="C:cytoplasm"/>
    <property type="evidence" value="ECO:0007669"/>
    <property type="project" value="UniProtKB-SubCell"/>
</dbReference>
<keyword evidence="4" id="KW-0963">Cytoplasm</keyword>
<dbReference type="Gene3D" id="1.10.8.430">
    <property type="entry name" value="Helical domain of apoptotic protease-activating factors"/>
    <property type="match status" value="1"/>
</dbReference>
<dbReference type="Pfam" id="PF20160">
    <property type="entry name" value="C-JID"/>
    <property type="match status" value="1"/>
</dbReference>
<organism evidence="15 16">
    <name type="scientific">Vitis rotundifolia</name>
    <name type="common">Muscadine grape</name>
    <dbReference type="NCBI Taxonomy" id="103349"/>
    <lineage>
        <taxon>Eukaryota</taxon>
        <taxon>Viridiplantae</taxon>
        <taxon>Streptophyta</taxon>
        <taxon>Embryophyta</taxon>
        <taxon>Tracheophyta</taxon>
        <taxon>Spermatophyta</taxon>
        <taxon>Magnoliopsida</taxon>
        <taxon>eudicotyledons</taxon>
        <taxon>Gunneridae</taxon>
        <taxon>Pentapetalae</taxon>
        <taxon>rosids</taxon>
        <taxon>Vitales</taxon>
        <taxon>Vitaceae</taxon>
        <taxon>Viteae</taxon>
        <taxon>Vitis</taxon>
    </lineage>
</organism>
<dbReference type="InterPro" id="IPR032675">
    <property type="entry name" value="LRR_dom_sf"/>
</dbReference>
<dbReference type="InterPro" id="IPR042197">
    <property type="entry name" value="Apaf_helical"/>
</dbReference>
<evidence type="ECO:0000256" key="9">
    <source>
        <dbReference type="ARBA" id="ARBA00023027"/>
    </source>
</evidence>
<keyword evidence="5" id="KW-0433">Leucine-rich repeat</keyword>
<evidence type="ECO:0000256" key="3">
    <source>
        <dbReference type="ARBA" id="ARBA00011982"/>
    </source>
</evidence>
<sequence>MADASSSSSSQHKYDVFLSFRGEDTRNNFTAHLYHALCHKGIYTFIDDDKLARGQVISPALVTAIENSMFSIIVLSENYASSRWCLEELVKILECKENKGQTVLPIFYHVDPSDVRKQRGKFGEALAKHEENMKENVERVKIWKDALTKVADLSGWDSRNKNEFLLIKEVAENIWNKLPSTLTSDTEDLVGIDSHIQEVEMLLCLEADDVRMVGIWGMGGIGKTTLARAIFKKISDKFEGCCFLDDVADLARKGKDLKKLLLSDVLRDKNIDVTAPSLKARLHFKKVLIVIDNVNNRAILENLVGEPNWFGPKSRIIITTRDAHLLVAYGVNDVYEVQKLQDEQATKLFNQYAFRNDTPSRDVMKLIDLVIAYAQGLPLALKVLGSSLCKKSIDEWLCELIKLQKIPNMENQNVLQTSFDELDYYQQNLFLDIAFSFRGESKDVVIDILNSCGFFPISGIRTLIDKSLISCIDERLYMHDLLKEMGKEIVRRTFPEEPGKRSRLWMQQDVCHVLENLTGTEKVEVINFTLSGLKEIQFTTAAFAKMTKLRVLIINKPQMQCEVLISDDFKFHYDELRYLAWYDYPLKLLPSDFECKNLVSFRMPNSHLTQLWEGNKVFENLKYMQLDGSKYLTETPDFSRVTNLKYLFLSDCTQLCKIHPSLGDLDKLEMLGLENCINLEHFPGIGQLVSLKTLSLSGCSKLEKFPDISQHMPCLWKLCLDGTAITELPSSIGYATELEILDLTNCRKLRSLPSSICELTLLETLSHSGCSDLGKCEVNSGSLDALPRTSDQLCSLKQLVLKNCSSLRALPALPSTLIMVVDASNCESLEDIIPQSIFSPYRMSLFANCFKLTKFQSRMERDLQSMAADVDQELWRSLYEEQKPEVPIAFSSVFPGSGIPDWFEHRSEGHEINIEVSQNWYASDFLGFALSAVVAPEKEPLTSGWITYCDLGCGALDSKLKSNGIFSFSFSDKFTIGLEHITIVSDHMWLVYVPSFIGCASEKWSYIKFSFRTDRESCIVKRCGVCPVYTKSNSDDESNSDEGNPRGRDVDDLHERRLEDNTIGRSQKKRKVE</sequence>
<evidence type="ECO:0000256" key="10">
    <source>
        <dbReference type="ARBA" id="ARBA00023242"/>
    </source>
</evidence>
<evidence type="ECO:0000256" key="11">
    <source>
        <dbReference type="ARBA" id="ARBA00047304"/>
    </source>
</evidence>
<accession>A0AA39D8U8</accession>
<dbReference type="InterPro" id="IPR035897">
    <property type="entry name" value="Toll_tir_struct_dom_sf"/>
</dbReference>
<keyword evidence="6" id="KW-0677">Repeat</keyword>
<dbReference type="GO" id="GO:0043068">
    <property type="term" value="P:positive regulation of programmed cell death"/>
    <property type="evidence" value="ECO:0007669"/>
    <property type="project" value="UniProtKB-ARBA"/>
</dbReference>
<evidence type="ECO:0000256" key="5">
    <source>
        <dbReference type="ARBA" id="ARBA00022614"/>
    </source>
</evidence>
<dbReference type="InterPro" id="IPR011713">
    <property type="entry name" value="Leu-rich_rpt_3"/>
</dbReference>
<dbReference type="SUPFAM" id="SSF52058">
    <property type="entry name" value="L domain-like"/>
    <property type="match status" value="1"/>
</dbReference>
<comment type="subcellular location">
    <subcellularLocation>
        <location evidence="2">Cytoplasm</location>
    </subcellularLocation>
    <subcellularLocation>
        <location evidence="1">Nucleus</location>
    </subcellularLocation>
</comment>
<dbReference type="Gene3D" id="3.80.10.10">
    <property type="entry name" value="Ribonuclease Inhibitor"/>
    <property type="match status" value="2"/>
</dbReference>
<dbReference type="AlphaFoldDB" id="A0AA39D8U8"/>
<dbReference type="InterPro" id="IPR000157">
    <property type="entry name" value="TIR_dom"/>
</dbReference>
<evidence type="ECO:0000256" key="13">
    <source>
        <dbReference type="SAM" id="MobiDB-lite"/>
    </source>
</evidence>
<keyword evidence="16" id="KW-1185">Reference proteome</keyword>
<dbReference type="InterPro" id="IPR036390">
    <property type="entry name" value="WH_DNA-bd_sf"/>
</dbReference>
<feature type="region of interest" description="Disordered" evidence="13">
    <location>
        <begin position="1032"/>
        <end position="1073"/>
    </location>
</feature>
<dbReference type="Gene3D" id="3.40.50.300">
    <property type="entry name" value="P-loop containing nucleotide triphosphate hydrolases"/>
    <property type="match status" value="1"/>
</dbReference>
<evidence type="ECO:0000256" key="8">
    <source>
        <dbReference type="ARBA" id="ARBA00022821"/>
    </source>
</evidence>
<dbReference type="SUPFAM" id="SSF52540">
    <property type="entry name" value="P-loop containing nucleoside triphosphate hydrolases"/>
    <property type="match status" value="1"/>
</dbReference>